<keyword evidence="5 7" id="KW-0418">Kinase</keyword>
<dbReference type="GO" id="GO:0004849">
    <property type="term" value="F:uridine kinase activity"/>
    <property type="evidence" value="ECO:0007669"/>
    <property type="project" value="UniProtKB-EC"/>
</dbReference>
<dbReference type="Pfam" id="PF00485">
    <property type="entry name" value="PRK"/>
    <property type="match status" value="1"/>
</dbReference>
<dbReference type="EMBL" id="FUYB01000003">
    <property type="protein sequence ID" value="SKA72589.1"/>
    <property type="molecule type" value="Genomic_DNA"/>
</dbReference>
<dbReference type="InterPro" id="IPR027417">
    <property type="entry name" value="P-loop_NTPase"/>
</dbReference>
<gene>
    <name evidence="7" type="ORF">SAMN02745130_01129</name>
</gene>
<evidence type="ECO:0000313" key="8">
    <source>
        <dbReference type="Proteomes" id="UP000190460"/>
    </source>
</evidence>
<dbReference type="CDD" id="cd02023">
    <property type="entry name" value="UMPK"/>
    <property type="match status" value="1"/>
</dbReference>
<keyword evidence="3" id="KW-0808">Transferase</keyword>
<reference evidence="7 8" key="1">
    <citation type="submission" date="2017-02" db="EMBL/GenBank/DDBJ databases">
        <authorList>
            <person name="Peterson S.W."/>
        </authorList>
    </citation>
    <scope>NUCLEOTIDE SEQUENCE [LARGE SCALE GENOMIC DNA]</scope>
    <source>
        <strain evidence="7 8">ATCC 49788</strain>
    </source>
</reference>
<dbReference type="GO" id="GO:0005524">
    <property type="term" value="F:ATP binding"/>
    <property type="evidence" value="ECO:0007669"/>
    <property type="project" value="InterPro"/>
</dbReference>
<dbReference type="PANTHER" id="PTHR10285">
    <property type="entry name" value="URIDINE KINASE"/>
    <property type="match status" value="1"/>
</dbReference>
<name>A0A1T4W626_9GAMM</name>
<dbReference type="SUPFAM" id="SSF52540">
    <property type="entry name" value="P-loop containing nucleoside triphosphate hydrolases"/>
    <property type="match status" value="1"/>
</dbReference>
<dbReference type="PRINTS" id="PR00988">
    <property type="entry name" value="URIDINKINASE"/>
</dbReference>
<dbReference type="OrthoDB" id="9777642at2"/>
<dbReference type="InterPro" id="IPR006083">
    <property type="entry name" value="PRK/URK"/>
</dbReference>
<evidence type="ECO:0000256" key="5">
    <source>
        <dbReference type="ARBA" id="ARBA00022777"/>
    </source>
</evidence>
<protein>
    <recommendedName>
        <fullName evidence="2">uridine/cytidine kinase</fullName>
        <ecNumber evidence="2">2.7.1.48</ecNumber>
    </recommendedName>
</protein>
<dbReference type="Gene3D" id="3.40.50.300">
    <property type="entry name" value="P-loop containing nucleotide triphosphate hydrolases"/>
    <property type="match status" value="1"/>
</dbReference>
<evidence type="ECO:0000256" key="3">
    <source>
        <dbReference type="ARBA" id="ARBA00022679"/>
    </source>
</evidence>
<keyword evidence="8" id="KW-1185">Reference proteome</keyword>
<evidence type="ECO:0000313" key="7">
    <source>
        <dbReference type="EMBL" id="SKA72589.1"/>
    </source>
</evidence>
<dbReference type="Proteomes" id="UP000190460">
    <property type="component" value="Unassembled WGS sequence"/>
</dbReference>
<dbReference type="RefSeq" id="WP_078921603.1">
    <property type="nucleotide sequence ID" value="NZ_FUYB01000003.1"/>
</dbReference>
<dbReference type="AlphaFoldDB" id="A0A1T4W626"/>
<accession>A0A1T4W626</accession>
<dbReference type="UniPathway" id="UPA00574">
    <property type="reaction ID" value="UER00637"/>
</dbReference>
<comment type="pathway">
    <text evidence="1">Pyrimidine metabolism; UMP biosynthesis via salvage pathway; UMP from uridine: step 1/1.</text>
</comment>
<proteinExistence type="predicted"/>
<dbReference type="EC" id="2.7.1.48" evidence="2"/>
<sequence length="201" mass="22489">MQTQIPFFIGIGGGSGSGKSELARALMSAFPADQAVLVELDSYYHRKLAFPVEIQGNYDHPLALDEDLLVGHLQALKQGQTIEKPCYDFTVHDRSNRLETVQPKRFILIDGILLFALQRVAALVDLSVFVDTPADIRLARRLLRDVQERGRTLEDVLIQYLTTVRTMHEAYVEVFKTQADLLIIGTDPLEREVAAVLAAIE</sequence>
<dbReference type="STRING" id="92487.SAMN02745130_01129"/>
<evidence type="ECO:0000256" key="4">
    <source>
        <dbReference type="ARBA" id="ARBA00022741"/>
    </source>
</evidence>
<organism evidence="7 8">
    <name type="scientific">Thiothrix eikelboomii</name>
    <dbReference type="NCBI Taxonomy" id="92487"/>
    <lineage>
        <taxon>Bacteria</taxon>
        <taxon>Pseudomonadati</taxon>
        <taxon>Pseudomonadota</taxon>
        <taxon>Gammaproteobacteria</taxon>
        <taxon>Thiotrichales</taxon>
        <taxon>Thiotrichaceae</taxon>
        <taxon>Thiothrix</taxon>
    </lineage>
</organism>
<feature type="domain" description="Phosphoribulokinase/uridine kinase" evidence="6">
    <location>
        <begin position="8"/>
        <end position="183"/>
    </location>
</feature>
<evidence type="ECO:0000259" key="6">
    <source>
        <dbReference type="Pfam" id="PF00485"/>
    </source>
</evidence>
<keyword evidence="4" id="KW-0547">Nucleotide-binding</keyword>
<dbReference type="InterPro" id="IPR000764">
    <property type="entry name" value="Uridine_kinase-like"/>
</dbReference>
<evidence type="ECO:0000256" key="2">
    <source>
        <dbReference type="ARBA" id="ARBA00012137"/>
    </source>
</evidence>
<evidence type="ECO:0000256" key="1">
    <source>
        <dbReference type="ARBA" id="ARBA00004690"/>
    </source>
</evidence>
<dbReference type="GO" id="GO:0044206">
    <property type="term" value="P:UMP salvage"/>
    <property type="evidence" value="ECO:0007669"/>
    <property type="project" value="UniProtKB-UniPathway"/>
</dbReference>
<dbReference type="NCBIfam" id="NF004018">
    <property type="entry name" value="PRK05480.1"/>
    <property type="match status" value="1"/>
</dbReference>